<dbReference type="NCBIfam" id="NF007570">
    <property type="entry name" value="PRK10201.1"/>
    <property type="match status" value="1"/>
</dbReference>
<dbReference type="InterPro" id="IPR036895">
    <property type="entry name" value="Uracil-DNA_glycosylase-like_sf"/>
</dbReference>
<keyword evidence="5" id="KW-0326">Glycosidase</keyword>
<comment type="caution">
    <text evidence="5">The sequence shown here is derived from an EMBL/GenBank/DDBJ whole genome shotgun (WGS) entry which is preliminary data.</text>
</comment>
<dbReference type="PANTHER" id="PTHR12159">
    <property type="entry name" value="G/T AND G/U MISMATCH-SPECIFIC DNA GLYCOSYLASE"/>
    <property type="match status" value="1"/>
</dbReference>
<dbReference type="CDD" id="cd10028">
    <property type="entry name" value="UDG-F2_TDG_MUG"/>
    <property type="match status" value="1"/>
</dbReference>
<dbReference type="Pfam" id="PF03167">
    <property type="entry name" value="UDG"/>
    <property type="match status" value="1"/>
</dbReference>
<accession>A0A7W9GK19</accession>
<dbReference type="GO" id="GO:0004844">
    <property type="term" value="F:uracil DNA N-glycosylase activity"/>
    <property type="evidence" value="ECO:0007669"/>
    <property type="project" value="TreeGrafter"/>
</dbReference>
<dbReference type="GO" id="GO:0006285">
    <property type="term" value="P:base-excision repair, AP site formation"/>
    <property type="evidence" value="ECO:0007669"/>
    <property type="project" value="InterPro"/>
</dbReference>
<feature type="domain" description="Uracil-DNA glycosylase-like" evidence="4">
    <location>
        <begin position="3"/>
        <end position="157"/>
    </location>
</feature>
<dbReference type="InterPro" id="IPR015637">
    <property type="entry name" value="MUG/TDG"/>
</dbReference>
<dbReference type="RefSeq" id="WP_185077838.1">
    <property type="nucleotide sequence ID" value="NZ_JACHMB010000001.1"/>
</dbReference>
<dbReference type="Gene3D" id="3.40.470.10">
    <property type="entry name" value="Uracil-DNA glycosylase-like domain"/>
    <property type="match status" value="1"/>
</dbReference>
<evidence type="ECO:0000259" key="4">
    <source>
        <dbReference type="SMART" id="SM00986"/>
    </source>
</evidence>
<dbReference type="SMART" id="SM00987">
    <property type="entry name" value="UreE_C"/>
    <property type="match status" value="1"/>
</dbReference>
<dbReference type="EC" id="3.2.2.-" evidence="5"/>
<keyword evidence="2 5" id="KW-0378">Hydrolase</keyword>
<evidence type="ECO:0000256" key="2">
    <source>
        <dbReference type="ARBA" id="ARBA00022801"/>
    </source>
</evidence>
<keyword evidence="1" id="KW-0227">DNA damage</keyword>
<sequence>MIDDVLAPELDVLFCGINPGLMSEATGHHFARPGNRFWPALHLSGFTPRLLAPAEQHLLPSYGLGITNIVARPSAKASELTKEELVEGGLALAAKVAAATPTVLAVLGISAYRTAFARPKARIGLQAEPVGGARVWVLPNPSGLNAHWTLATIADEMGRLRGYAAYLAAKSWVQ</sequence>
<dbReference type="Proteomes" id="UP000579153">
    <property type="component" value="Unassembled WGS sequence"/>
</dbReference>
<dbReference type="SUPFAM" id="SSF52141">
    <property type="entry name" value="Uracil-DNA glycosylase-like"/>
    <property type="match status" value="1"/>
</dbReference>
<keyword evidence="3" id="KW-0234">DNA repair</keyword>
<evidence type="ECO:0000313" key="6">
    <source>
        <dbReference type="Proteomes" id="UP000579153"/>
    </source>
</evidence>
<dbReference type="InterPro" id="IPR005122">
    <property type="entry name" value="Uracil-DNA_glycosylase-like"/>
</dbReference>
<reference evidence="5 6" key="1">
    <citation type="submission" date="2020-08" db="EMBL/GenBank/DDBJ databases">
        <title>Sequencing the genomes of 1000 actinobacteria strains.</title>
        <authorList>
            <person name="Klenk H.-P."/>
        </authorList>
    </citation>
    <scope>NUCLEOTIDE SEQUENCE [LARGE SCALE GENOMIC DNA]</scope>
    <source>
        <strain evidence="5 6">DSM 45507</strain>
    </source>
</reference>
<keyword evidence="6" id="KW-1185">Reference proteome</keyword>
<evidence type="ECO:0000256" key="3">
    <source>
        <dbReference type="ARBA" id="ARBA00023204"/>
    </source>
</evidence>
<gene>
    <name evidence="5" type="ORF">HD596_011742</name>
</gene>
<dbReference type="GO" id="GO:0008263">
    <property type="term" value="F:pyrimidine-specific mismatch base pair DNA N-glycosylase activity"/>
    <property type="evidence" value="ECO:0007669"/>
    <property type="project" value="TreeGrafter"/>
</dbReference>
<dbReference type="EMBL" id="JACHMB010000001">
    <property type="protein sequence ID" value="MBB5784986.1"/>
    <property type="molecule type" value="Genomic_DNA"/>
</dbReference>
<evidence type="ECO:0000256" key="1">
    <source>
        <dbReference type="ARBA" id="ARBA00022763"/>
    </source>
</evidence>
<dbReference type="PANTHER" id="PTHR12159:SF9">
    <property type="entry name" value="G_T MISMATCH-SPECIFIC THYMINE DNA GLYCOSYLASE"/>
    <property type="match status" value="1"/>
</dbReference>
<dbReference type="AlphaFoldDB" id="A0A7W9GK19"/>
<evidence type="ECO:0000313" key="5">
    <source>
        <dbReference type="EMBL" id="MBB5784986.1"/>
    </source>
</evidence>
<dbReference type="SMART" id="SM00986">
    <property type="entry name" value="UDG"/>
    <property type="match status" value="1"/>
</dbReference>
<organism evidence="5 6">
    <name type="scientific">Nonomuraea jabiensis</name>
    <dbReference type="NCBI Taxonomy" id="882448"/>
    <lineage>
        <taxon>Bacteria</taxon>
        <taxon>Bacillati</taxon>
        <taxon>Actinomycetota</taxon>
        <taxon>Actinomycetes</taxon>
        <taxon>Streptosporangiales</taxon>
        <taxon>Streptosporangiaceae</taxon>
        <taxon>Nonomuraea</taxon>
    </lineage>
</organism>
<protein>
    <submittedName>
        <fullName evidence="5">TDG/mug DNA glycosylase family protein</fullName>
        <ecNumber evidence="5">3.2.2.-</ecNumber>
    </submittedName>
</protein>
<proteinExistence type="predicted"/>
<name>A0A7W9GK19_9ACTN</name>